<feature type="compositionally biased region" description="Polar residues" evidence="1">
    <location>
        <begin position="41"/>
        <end position="55"/>
    </location>
</feature>
<name>A0ABX2RN54_9ACTN</name>
<evidence type="ECO:0000256" key="1">
    <source>
        <dbReference type="SAM" id="MobiDB-lite"/>
    </source>
</evidence>
<evidence type="ECO:0000313" key="3">
    <source>
        <dbReference type="EMBL" id="NYF57945.1"/>
    </source>
</evidence>
<proteinExistence type="predicted"/>
<keyword evidence="4" id="KW-1185">Reference proteome</keyword>
<accession>A0ABX2RN54</accession>
<gene>
    <name evidence="3" type="ORF">HDA35_003776</name>
</gene>
<feature type="signal peptide" evidence="2">
    <location>
        <begin position="1"/>
        <end position="29"/>
    </location>
</feature>
<sequence length="213" mass="22076">MFVVVLVSPRVNCLLAALVVFVLSGCDGGADPPATVPSAEAQASSGVPSASTSAGEPSYTAANLDLCARTDLRPLADLGVTVTRTDPKRPAGRPGAACLFEMRTKAGYQANLRVEASTPSTAEEARLLYRGTRQATGMMPVGAVANVGEEAEAFTKRSEPGFRYAEYMVHARSGNLVVKVWLAVGAASYTPTETLAGKSLTLLKATQASVPTA</sequence>
<evidence type="ECO:0008006" key="5">
    <source>
        <dbReference type="Google" id="ProtNLM"/>
    </source>
</evidence>
<dbReference type="RefSeq" id="WP_257028414.1">
    <property type="nucleotide sequence ID" value="NZ_JACCCQ010000001.1"/>
</dbReference>
<feature type="chain" id="PRO_5047544640" description="DUF3558 domain-containing protein" evidence="2">
    <location>
        <begin position="30"/>
        <end position="213"/>
    </location>
</feature>
<dbReference type="Proteomes" id="UP000631553">
    <property type="component" value="Unassembled WGS sequence"/>
</dbReference>
<keyword evidence="2" id="KW-0732">Signal</keyword>
<comment type="caution">
    <text evidence="3">The sequence shown here is derived from an EMBL/GenBank/DDBJ whole genome shotgun (WGS) entry which is preliminary data.</text>
</comment>
<organism evidence="3 4">
    <name type="scientific">Micromonospora purpureochromogenes</name>
    <dbReference type="NCBI Taxonomy" id="47872"/>
    <lineage>
        <taxon>Bacteria</taxon>
        <taxon>Bacillati</taxon>
        <taxon>Actinomycetota</taxon>
        <taxon>Actinomycetes</taxon>
        <taxon>Micromonosporales</taxon>
        <taxon>Micromonosporaceae</taxon>
        <taxon>Micromonospora</taxon>
    </lineage>
</organism>
<reference evidence="3 4" key="1">
    <citation type="submission" date="2020-07" db="EMBL/GenBank/DDBJ databases">
        <title>Sequencing the genomes of 1000 actinobacteria strains.</title>
        <authorList>
            <person name="Klenk H.-P."/>
        </authorList>
    </citation>
    <scope>NUCLEOTIDE SEQUENCE [LARGE SCALE GENOMIC DNA]</scope>
    <source>
        <strain evidence="3 4">DSM 43814</strain>
    </source>
</reference>
<feature type="region of interest" description="Disordered" evidence="1">
    <location>
        <begin position="34"/>
        <end position="57"/>
    </location>
</feature>
<dbReference type="EMBL" id="JACCCQ010000001">
    <property type="protein sequence ID" value="NYF57945.1"/>
    <property type="molecule type" value="Genomic_DNA"/>
</dbReference>
<evidence type="ECO:0000313" key="4">
    <source>
        <dbReference type="Proteomes" id="UP000631553"/>
    </source>
</evidence>
<protein>
    <recommendedName>
        <fullName evidence="5">DUF3558 domain-containing protein</fullName>
    </recommendedName>
</protein>
<evidence type="ECO:0000256" key="2">
    <source>
        <dbReference type="SAM" id="SignalP"/>
    </source>
</evidence>